<feature type="domain" description="PHD-type" evidence="7">
    <location>
        <begin position="5"/>
        <end position="61"/>
    </location>
</feature>
<dbReference type="Gene3D" id="3.30.40.10">
    <property type="entry name" value="Zinc/RING finger domain, C3HC4 (zinc finger)"/>
    <property type="match status" value="1"/>
</dbReference>
<gene>
    <name evidence="8" type="ORF">EEDITHA_LOCUS3232</name>
</gene>
<evidence type="ECO:0000256" key="1">
    <source>
        <dbReference type="ARBA" id="ARBA00022723"/>
    </source>
</evidence>
<evidence type="ECO:0000256" key="3">
    <source>
        <dbReference type="ARBA" id="ARBA00022833"/>
    </source>
</evidence>
<dbReference type="PROSITE" id="PS50016">
    <property type="entry name" value="ZF_PHD_2"/>
    <property type="match status" value="1"/>
</dbReference>
<comment type="caution">
    <text evidence="8">The sequence shown here is derived from an EMBL/GenBank/DDBJ whole genome shotgun (WGS) entry which is preliminary data.</text>
</comment>
<dbReference type="InterPro" id="IPR011011">
    <property type="entry name" value="Znf_FYVE_PHD"/>
</dbReference>
<dbReference type="SUPFAM" id="SSF57903">
    <property type="entry name" value="FYVE/PHD zinc finger"/>
    <property type="match status" value="1"/>
</dbReference>
<keyword evidence="9" id="KW-1185">Reference proteome</keyword>
<dbReference type="Pfam" id="PF25298">
    <property type="entry name" value="Baculo_FP_2nd"/>
    <property type="match status" value="1"/>
</dbReference>
<evidence type="ECO:0000313" key="9">
    <source>
        <dbReference type="Proteomes" id="UP001153954"/>
    </source>
</evidence>
<dbReference type="InterPro" id="IPR057251">
    <property type="entry name" value="FP_C"/>
</dbReference>
<evidence type="ECO:0000313" key="8">
    <source>
        <dbReference type="EMBL" id="CAH2086914.1"/>
    </source>
</evidence>
<evidence type="ECO:0000259" key="7">
    <source>
        <dbReference type="PROSITE" id="PS50016"/>
    </source>
</evidence>
<feature type="coiled-coil region" evidence="5">
    <location>
        <begin position="160"/>
        <end position="215"/>
    </location>
</feature>
<protein>
    <recommendedName>
        <fullName evidence="7">PHD-type domain-containing protein</fullName>
    </recommendedName>
</protein>
<dbReference type="InterPro" id="IPR019787">
    <property type="entry name" value="Znf_PHD-finger"/>
</dbReference>
<evidence type="ECO:0000256" key="6">
    <source>
        <dbReference type="SAM" id="MobiDB-lite"/>
    </source>
</evidence>
<keyword evidence="2 4" id="KW-0863">Zinc-finger</keyword>
<feature type="region of interest" description="Disordered" evidence="6">
    <location>
        <begin position="63"/>
        <end position="98"/>
    </location>
</feature>
<dbReference type="GO" id="GO:0008270">
    <property type="term" value="F:zinc ion binding"/>
    <property type="evidence" value="ECO:0007669"/>
    <property type="project" value="UniProtKB-KW"/>
</dbReference>
<dbReference type="AlphaFoldDB" id="A0AAU9TH58"/>
<proteinExistence type="predicted"/>
<dbReference type="InterPro" id="IPR004244">
    <property type="entry name" value="Transposase_22"/>
</dbReference>
<dbReference type="PANTHER" id="PTHR11505">
    <property type="entry name" value="L1 TRANSPOSABLE ELEMENT-RELATED"/>
    <property type="match status" value="1"/>
</dbReference>
<keyword evidence="1" id="KW-0479">Metal-binding</keyword>
<accession>A0AAU9TH58</accession>
<evidence type="ECO:0000256" key="5">
    <source>
        <dbReference type="SAM" id="Coils"/>
    </source>
</evidence>
<name>A0AAU9TH58_EUPED</name>
<dbReference type="Proteomes" id="UP001153954">
    <property type="component" value="Unassembled WGS sequence"/>
</dbReference>
<keyword evidence="3" id="KW-0862">Zinc</keyword>
<dbReference type="EMBL" id="CAKOGL010000005">
    <property type="protein sequence ID" value="CAH2086914.1"/>
    <property type="molecule type" value="Genomic_DNA"/>
</dbReference>
<keyword evidence="5" id="KW-0175">Coiled coil</keyword>
<dbReference type="CDD" id="cd15489">
    <property type="entry name" value="PHD_SF"/>
    <property type="match status" value="1"/>
</dbReference>
<evidence type="ECO:0000256" key="4">
    <source>
        <dbReference type="PROSITE-ProRule" id="PRU00146"/>
    </source>
</evidence>
<dbReference type="Gene3D" id="3.30.70.1820">
    <property type="entry name" value="L1 transposable element, RRM domain"/>
    <property type="match status" value="1"/>
</dbReference>
<sequence>MNSKTRSCSGCLQKISNGNYLSCSLCNEAYDLDCANINTHQFAVMSKDKKGKWVCPGCNSKKNKSDNTNTPVVSTMGQKRNRRDLSSSPEDAGSQVDHITQRKKLHTPMLNVSSPSHIDESLLLVIRSEIQSSIDRSLKTVIETALNREFESLKFEINSLKDLKCSLEFLSDEYDKIKSDLQASEERVKSLTNSNQAMQARVEELSHRLNLVEQHSRETNIEINGIPENKTENLTNIAKQLCTTISVSPLIMETASCTRVRKMNSSVNRPRAIVVKLSSIRSRDEILAAVSKFNKNNQSEKLNTEHLGFSGAKTPVYVSEHLSPYLKALHARTRHVAREKSYEFVWIRNGHIFVRKNDKSPATQIKTYEALYKL</sequence>
<evidence type="ECO:0000256" key="2">
    <source>
        <dbReference type="ARBA" id="ARBA00022771"/>
    </source>
</evidence>
<reference evidence="8" key="1">
    <citation type="submission" date="2022-03" db="EMBL/GenBank/DDBJ databases">
        <authorList>
            <person name="Tunstrom K."/>
        </authorList>
    </citation>
    <scope>NUCLEOTIDE SEQUENCE</scope>
</reference>
<dbReference type="InterPro" id="IPR013083">
    <property type="entry name" value="Znf_RING/FYVE/PHD"/>
</dbReference>
<organism evidence="8 9">
    <name type="scientific">Euphydryas editha</name>
    <name type="common">Edith's checkerspot</name>
    <dbReference type="NCBI Taxonomy" id="104508"/>
    <lineage>
        <taxon>Eukaryota</taxon>
        <taxon>Metazoa</taxon>
        <taxon>Ecdysozoa</taxon>
        <taxon>Arthropoda</taxon>
        <taxon>Hexapoda</taxon>
        <taxon>Insecta</taxon>
        <taxon>Pterygota</taxon>
        <taxon>Neoptera</taxon>
        <taxon>Endopterygota</taxon>
        <taxon>Lepidoptera</taxon>
        <taxon>Glossata</taxon>
        <taxon>Ditrysia</taxon>
        <taxon>Papilionoidea</taxon>
        <taxon>Nymphalidae</taxon>
        <taxon>Nymphalinae</taxon>
        <taxon>Euphydryas</taxon>
    </lineage>
</organism>